<dbReference type="STRING" id="4072.A0A2G2YFT0"/>
<reference evidence="1 2" key="1">
    <citation type="journal article" date="2014" name="Nat. Genet.">
        <title>Genome sequence of the hot pepper provides insights into the evolution of pungency in Capsicum species.</title>
        <authorList>
            <person name="Kim S."/>
            <person name="Park M."/>
            <person name="Yeom S.I."/>
            <person name="Kim Y.M."/>
            <person name="Lee J.M."/>
            <person name="Lee H.A."/>
            <person name="Seo E."/>
            <person name="Choi J."/>
            <person name="Cheong K."/>
            <person name="Kim K.T."/>
            <person name="Jung K."/>
            <person name="Lee G.W."/>
            <person name="Oh S.K."/>
            <person name="Bae C."/>
            <person name="Kim S.B."/>
            <person name="Lee H.Y."/>
            <person name="Kim S.Y."/>
            <person name="Kim M.S."/>
            <person name="Kang B.C."/>
            <person name="Jo Y.D."/>
            <person name="Yang H.B."/>
            <person name="Jeong H.J."/>
            <person name="Kang W.H."/>
            <person name="Kwon J.K."/>
            <person name="Shin C."/>
            <person name="Lim J.Y."/>
            <person name="Park J.H."/>
            <person name="Huh J.H."/>
            <person name="Kim J.S."/>
            <person name="Kim B.D."/>
            <person name="Cohen O."/>
            <person name="Paran I."/>
            <person name="Suh M.C."/>
            <person name="Lee S.B."/>
            <person name="Kim Y.K."/>
            <person name="Shin Y."/>
            <person name="Noh S.J."/>
            <person name="Park J."/>
            <person name="Seo Y.S."/>
            <person name="Kwon S.Y."/>
            <person name="Kim H.A."/>
            <person name="Park J.M."/>
            <person name="Kim H.J."/>
            <person name="Choi S.B."/>
            <person name="Bosland P.W."/>
            <person name="Reeves G."/>
            <person name="Jo S.H."/>
            <person name="Lee B.W."/>
            <person name="Cho H.T."/>
            <person name="Choi H.S."/>
            <person name="Lee M.S."/>
            <person name="Yu Y."/>
            <person name="Do Choi Y."/>
            <person name="Park B.S."/>
            <person name="van Deynze A."/>
            <person name="Ashrafi H."/>
            <person name="Hill T."/>
            <person name="Kim W.T."/>
            <person name="Pai H.S."/>
            <person name="Ahn H.K."/>
            <person name="Yeam I."/>
            <person name="Giovannoni J.J."/>
            <person name="Rose J.K."/>
            <person name="Sorensen I."/>
            <person name="Lee S.J."/>
            <person name="Kim R.W."/>
            <person name="Choi I.Y."/>
            <person name="Choi B.S."/>
            <person name="Lim J.S."/>
            <person name="Lee Y.H."/>
            <person name="Choi D."/>
        </authorList>
    </citation>
    <scope>NUCLEOTIDE SEQUENCE [LARGE SCALE GENOMIC DNA]</scope>
    <source>
        <strain evidence="2">cv. CM334</strain>
    </source>
</reference>
<evidence type="ECO:0000313" key="2">
    <source>
        <dbReference type="Proteomes" id="UP000222542"/>
    </source>
</evidence>
<sequence length="121" mass="13555">MRHLAVPYSNANLAFGVMCHHHVGLVKLDNCEFGLLHDMGISWRATEIDDCHFSRLHDAPSAQVLDVSNPVARGLGFDVLPTIVGWLSNGEKQILRTGIFCYLKQAIKQFLLRYYSSLGNI</sequence>
<comment type="caution">
    <text evidence="1">The sequence shown here is derived from an EMBL/GenBank/DDBJ whole genome shotgun (WGS) entry which is preliminary data.</text>
</comment>
<dbReference type="EMBL" id="AYRZ02000011">
    <property type="protein sequence ID" value="PHT68587.1"/>
    <property type="molecule type" value="Genomic_DNA"/>
</dbReference>
<name>A0A2G2YFT0_CAPAN</name>
<dbReference type="Proteomes" id="UP000222542">
    <property type="component" value="Unassembled WGS sequence"/>
</dbReference>
<evidence type="ECO:0000313" key="1">
    <source>
        <dbReference type="EMBL" id="PHT68587.1"/>
    </source>
</evidence>
<dbReference type="AlphaFoldDB" id="A0A2G2YFT0"/>
<protein>
    <submittedName>
        <fullName evidence="1">Uncharacterized protein</fullName>
    </submittedName>
</protein>
<reference evidence="1 2" key="2">
    <citation type="journal article" date="2017" name="Genome Biol.">
        <title>New reference genome sequences of hot pepper reveal the massive evolution of plant disease-resistance genes by retroduplication.</title>
        <authorList>
            <person name="Kim S."/>
            <person name="Park J."/>
            <person name="Yeom S.I."/>
            <person name="Kim Y.M."/>
            <person name="Seo E."/>
            <person name="Kim K.T."/>
            <person name="Kim M.S."/>
            <person name="Lee J.M."/>
            <person name="Cheong K."/>
            <person name="Shin H.S."/>
            <person name="Kim S.B."/>
            <person name="Han K."/>
            <person name="Lee J."/>
            <person name="Park M."/>
            <person name="Lee H.A."/>
            <person name="Lee H.Y."/>
            <person name="Lee Y."/>
            <person name="Oh S."/>
            <person name="Lee J.H."/>
            <person name="Choi E."/>
            <person name="Choi E."/>
            <person name="Lee S.E."/>
            <person name="Jeon J."/>
            <person name="Kim H."/>
            <person name="Choi G."/>
            <person name="Song H."/>
            <person name="Lee J."/>
            <person name="Lee S.C."/>
            <person name="Kwon J.K."/>
            <person name="Lee H.Y."/>
            <person name="Koo N."/>
            <person name="Hong Y."/>
            <person name="Kim R.W."/>
            <person name="Kang W.H."/>
            <person name="Huh J.H."/>
            <person name="Kang B.C."/>
            <person name="Yang T.J."/>
            <person name="Lee Y.H."/>
            <person name="Bennetzen J.L."/>
            <person name="Choi D."/>
        </authorList>
    </citation>
    <scope>NUCLEOTIDE SEQUENCE [LARGE SCALE GENOMIC DNA]</scope>
    <source>
        <strain evidence="2">cv. CM334</strain>
    </source>
</reference>
<keyword evidence="2" id="KW-1185">Reference proteome</keyword>
<organism evidence="1 2">
    <name type="scientific">Capsicum annuum</name>
    <name type="common">Capsicum pepper</name>
    <dbReference type="NCBI Taxonomy" id="4072"/>
    <lineage>
        <taxon>Eukaryota</taxon>
        <taxon>Viridiplantae</taxon>
        <taxon>Streptophyta</taxon>
        <taxon>Embryophyta</taxon>
        <taxon>Tracheophyta</taxon>
        <taxon>Spermatophyta</taxon>
        <taxon>Magnoliopsida</taxon>
        <taxon>eudicotyledons</taxon>
        <taxon>Gunneridae</taxon>
        <taxon>Pentapetalae</taxon>
        <taxon>asterids</taxon>
        <taxon>lamiids</taxon>
        <taxon>Solanales</taxon>
        <taxon>Solanaceae</taxon>
        <taxon>Solanoideae</taxon>
        <taxon>Capsiceae</taxon>
        <taxon>Capsicum</taxon>
    </lineage>
</organism>
<gene>
    <name evidence="1" type="ORF">T459_28074</name>
</gene>
<dbReference type="Gramene" id="PHT68587">
    <property type="protein sequence ID" value="PHT68587"/>
    <property type="gene ID" value="T459_28074"/>
</dbReference>
<proteinExistence type="predicted"/>
<accession>A0A2G2YFT0</accession>